<name>A0A0E3V8D0_9BACT</name>
<protein>
    <submittedName>
        <fullName evidence="1">Uncharacterized protein</fullName>
    </submittedName>
</protein>
<evidence type="ECO:0000313" key="2">
    <source>
        <dbReference type="Proteomes" id="UP000033054"/>
    </source>
</evidence>
<dbReference type="HOGENOM" id="CLU_2525876_0_0_10"/>
<organism evidence="1 2">
    <name type="scientific">Spirosoma radiotolerans</name>
    <dbReference type="NCBI Taxonomy" id="1379870"/>
    <lineage>
        <taxon>Bacteria</taxon>
        <taxon>Pseudomonadati</taxon>
        <taxon>Bacteroidota</taxon>
        <taxon>Cytophagia</taxon>
        <taxon>Cytophagales</taxon>
        <taxon>Cytophagaceae</taxon>
        <taxon>Spirosoma</taxon>
    </lineage>
</organism>
<dbReference type="PATRIC" id="fig|1379870.5.peg.3504"/>
<sequence>MDKQDLLTARGFRSTIMHGSSGEIEAVYAPFRESFEKIKFIWVFKDSPASTTWCIAMGHYSLGKATTLDELDQILAANNLSRFT</sequence>
<proteinExistence type="predicted"/>
<gene>
    <name evidence="1" type="ORF">SD10_16125</name>
</gene>
<evidence type="ECO:0000313" key="1">
    <source>
        <dbReference type="EMBL" id="AKD56196.1"/>
    </source>
</evidence>
<reference evidence="1 2" key="1">
    <citation type="journal article" date="2014" name="Curr. Microbiol.">
        <title>Spirosoma radiotolerans sp. nov., a gamma-radiation-resistant bacterium isolated from gamma ray-irradiated soil.</title>
        <authorList>
            <person name="Lee J.J."/>
            <person name="Srinivasan S."/>
            <person name="Lim S."/>
            <person name="Joe M."/>
            <person name="Im S."/>
            <person name="Bae S.I."/>
            <person name="Park K.R."/>
            <person name="Han J.H."/>
            <person name="Park S.H."/>
            <person name="Joo B.M."/>
            <person name="Park S.J."/>
            <person name="Kim M.K."/>
        </authorList>
    </citation>
    <scope>NUCLEOTIDE SEQUENCE [LARGE SCALE GENOMIC DNA]</scope>
    <source>
        <strain evidence="1 2">DG5A</strain>
    </source>
</reference>
<accession>A0A0E3V8D0</accession>
<dbReference type="RefSeq" id="WP_046575044.1">
    <property type="nucleotide sequence ID" value="NZ_CP010429.1"/>
</dbReference>
<dbReference type="KEGG" id="srd:SD10_16125"/>
<dbReference type="Proteomes" id="UP000033054">
    <property type="component" value="Chromosome"/>
</dbReference>
<dbReference type="AlphaFoldDB" id="A0A0E3V8D0"/>
<dbReference type="EMBL" id="CP010429">
    <property type="protein sequence ID" value="AKD56196.1"/>
    <property type="molecule type" value="Genomic_DNA"/>
</dbReference>
<keyword evidence="2" id="KW-1185">Reference proteome</keyword>